<dbReference type="GeneID" id="106474368"/>
<dbReference type="InterPro" id="IPR002110">
    <property type="entry name" value="Ankyrin_rpt"/>
</dbReference>
<evidence type="ECO:0000256" key="10">
    <source>
        <dbReference type="PROSITE-ProRule" id="PRU00023"/>
    </source>
</evidence>
<protein>
    <recommendedName>
        <fullName evidence="2">Acyl-CoA-binding domain-containing protein 6</fullName>
    </recommendedName>
</protein>
<sequence length="256" mass="29077">MARSQENCESLIFDVEYDEELAKSFESAADYVASKTDDFDGDQLLIFYGLYKQAQEGPCLKNKPGIFDFKGKKKWEAWKMLGDMTKSEAMEQYIQTLKQLKPEWDLKNSENNVIKKSFGPAVSTMMNDISNELDDNQKTAFDWVKEGSWDKLYTYLTQPGFNINEQDSEGMTLLHWACDRGHTTVVKNLLQHGCDVNCQDEYGQTALHYASSCGHSEVIKILLDEGAKQDLVDSDGMLPRHVAFSEDVAKLMAPYS</sequence>
<evidence type="ECO:0000259" key="11">
    <source>
        <dbReference type="PROSITE" id="PS51228"/>
    </source>
</evidence>
<evidence type="ECO:0000256" key="1">
    <source>
        <dbReference type="ARBA" id="ARBA00004175"/>
    </source>
</evidence>
<feature type="domain" description="ACB" evidence="11">
    <location>
        <begin position="21"/>
        <end position="106"/>
    </location>
</feature>
<keyword evidence="4" id="KW-1052">Target cell membrane</keyword>
<name>A0ABM1BXF9_LIMPO</name>
<evidence type="ECO:0000256" key="3">
    <source>
        <dbReference type="ARBA" id="ARBA00022483"/>
    </source>
</evidence>
<dbReference type="PROSITE" id="PS51228">
    <property type="entry name" value="ACB_2"/>
    <property type="match status" value="1"/>
</dbReference>
<dbReference type="Proteomes" id="UP000694941">
    <property type="component" value="Unplaced"/>
</dbReference>
<dbReference type="Gene3D" id="1.20.80.10">
    <property type="match status" value="1"/>
</dbReference>
<proteinExistence type="predicted"/>
<comment type="subcellular location">
    <subcellularLocation>
        <location evidence="1">Target cell membrane</location>
    </subcellularLocation>
</comment>
<dbReference type="InterPro" id="IPR014352">
    <property type="entry name" value="FERM/acyl-CoA-bd_prot_sf"/>
</dbReference>
<keyword evidence="3" id="KW-0268">Exocytosis</keyword>
<gene>
    <name evidence="13" type="primary">LOC106474368</name>
</gene>
<dbReference type="Pfam" id="PF00887">
    <property type="entry name" value="ACBP"/>
    <property type="match status" value="1"/>
</dbReference>
<dbReference type="PRINTS" id="PR00689">
    <property type="entry name" value="ACOABINDINGP"/>
</dbReference>
<keyword evidence="9" id="KW-1053">Target membrane</keyword>
<keyword evidence="5" id="KW-0677">Repeat</keyword>
<feature type="repeat" description="ANK" evidence="10">
    <location>
        <begin position="202"/>
        <end position="234"/>
    </location>
</feature>
<evidence type="ECO:0000256" key="8">
    <source>
        <dbReference type="ARBA" id="ARBA00023121"/>
    </source>
</evidence>
<dbReference type="RefSeq" id="XP_013790513.1">
    <property type="nucleotide sequence ID" value="XM_013935059.2"/>
</dbReference>
<dbReference type="PROSITE" id="PS50088">
    <property type="entry name" value="ANK_REPEAT"/>
    <property type="match status" value="2"/>
</dbReference>
<evidence type="ECO:0000313" key="12">
    <source>
        <dbReference type="Proteomes" id="UP000694941"/>
    </source>
</evidence>
<dbReference type="PANTHER" id="PTHR24119:SF0">
    <property type="entry name" value="ACYL-COA-BINDING DOMAIN-CONTAINING PROTEIN 6"/>
    <property type="match status" value="1"/>
</dbReference>
<keyword evidence="6" id="KW-0800">Toxin</keyword>
<dbReference type="InterPro" id="IPR035984">
    <property type="entry name" value="Acyl-CoA-binding_sf"/>
</dbReference>
<dbReference type="PROSITE" id="PS50297">
    <property type="entry name" value="ANK_REP_REGION"/>
    <property type="match status" value="2"/>
</dbReference>
<keyword evidence="9" id="KW-0472">Membrane</keyword>
<dbReference type="SUPFAM" id="SSF47027">
    <property type="entry name" value="Acyl-CoA binding protein"/>
    <property type="match status" value="1"/>
</dbReference>
<keyword evidence="7 10" id="KW-0040">ANK repeat</keyword>
<reference evidence="13" key="1">
    <citation type="submission" date="2025-08" db="UniProtKB">
        <authorList>
            <consortium name="RefSeq"/>
        </authorList>
    </citation>
    <scope>IDENTIFICATION</scope>
    <source>
        <tissue evidence="13">Muscle</tissue>
    </source>
</reference>
<dbReference type="Gene3D" id="1.25.40.20">
    <property type="entry name" value="Ankyrin repeat-containing domain"/>
    <property type="match status" value="1"/>
</dbReference>
<evidence type="ECO:0000256" key="7">
    <source>
        <dbReference type="ARBA" id="ARBA00023043"/>
    </source>
</evidence>
<keyword evidence="6" id="KW-0528">Neurotoxin</keyword>
<accession>A0ABM1BXF9</accession>
<evidence type="ECO:0000256" key="5">
    <source>
        <dbReference type="ARBA" id="ARBA00022737"/>
    </source>
</evidence>
<dbReference type="InterPro" id="IPR036770">
    <property type="entry name" value="Ankyrin_rpt-contain_sf"/>
</dbReference>
<evidence type="ECO:0000256" key="6">
    <source>
        <dbReference type="ARBA" id="ARBA00023028"/>
    </source>
</evidence>
<evidence type="ECO:0000313" key="13">
    <source>
        <dbReference type="RefSeq" id="XP_013790513.1"/>
    </source>
</evidence>
<keyword evidence="6" id="KW-0638">Presynaptic neurotoxin</keyword>
<dbReference type="InterPro" id="IPR000582">
    <property type="entry name" value="Acyl-CoA-binding_protein"/>
</dbReference>
<organism evidence="12 13">
    <name type="scientific">Limulus polyphemus</name>
    <name type="common">Atlantic horseshoe crab</name>
    <dbReference type="NCBI Taxonomy" id="6850"/>
    <lineage>
        <taxon>Eukaryota</taxon>
        <taxon>Metazoa</taxon>
        <taxon>Ecdysozoa</taxon>
        <taxon>Arthropoda</taxon>
        <taxon>Chelicerata</taxon>
        <taxon>Merostomata</taxon>
        <taxon>Xiphosura</taxon>
        <taxon>Limulidae</taxon>
        <taxon>Limulus</taxon>
    </lineage>
</organism>
<keyword evidence="8" id="KW-0446">Lipid-binding</keyword>
<dbReference type="SMART" id="SM00248">
    <property type="entry name" value="ANK"/>
    <property type="match status" value="2"/>
</dbReference>
<keyword evidence="12" id="KW-1185">Reference proteome</keyword>
<evidence type="ECO:0000256" key="9">
    <source>
        <dbReference type="ARBA" id="ARBA00023298"/>
    </source>
</evidence>
<feature type="repeat" description="ANK" evidence="10">
    <location>
        <begin position="169"/>
        <end position="201"/>
    </location>
</feature>
<evidence type="ECO:0000256" key="2">
    <source>
        <dbReference type="ARBA" id="ARBA00018419"/>
    </source>
</evidence>
<dbReference type="SUPFAM" id="SSF48403">
    <property type="entry name" value="Ankyrin repeat"/>
    <property type="match status" value="1"/>
</dbReference>
<dbReference type="Pfam" id="PF12796">
    <property type="entry name" value="Ank_2"/>
    <property type="match status" value="1"/>
</dbReference>
<evidence type="ECO:0000256" key="4">
    <source>
        <dbReference type="ARBA" id="ARBA00022537"/>
    </source>
</evidence>
<dbReference type="PANTHER" id="PTHR24119">
    <property type="entry name" value="ACYL-COA-BINDING DOMAIN-CONTAINING PROTEIN 6"/>
    <property type="match status" value="1"/>
</dbReference>